<name>A0A8H7CFG9_9AGAR</name>
<dbReference type="InterPro" id="IPR050364">
    <property type="entry name" value="Cytochrome_P450_fung"/>
</dbReference>
<evidence type="ECO:0000256" key="10">
    <source>
        <dbReference type="RuleBase" id="RU000461"/>
    </source>
</evidence>
<evidence type="ECO:0000256" key="3">
    <source>
        <dbReference type="ARBA" id="ARBA00010617"/>
    </source>
</evidence>
<dbReference type="SUPFAM" id="SSF48264">
    <property type="entry name" value="Cytochrome P450"/>
    <property type="match status" value="1"/>
</dbReference>
<sequence length="127" mass="14385">MIIPCIWNMHRNEKEFPNSYTFDPERFLSQGVESLVDGHYSFGFGRRKCPGQHLAAKSVWIAIVQLLWAFNIEPCKDASGNVINVDPENCTSGLTSRPNDFPVNIVPRSAAHLETIMSSHERTQIRV</sequence>
<evidence type="ECO:0000256" key="6">
    <source>
        <dbReference type="ARBA" id="ARBA00023002"/>
    </source>
</evidence>
<evidence type="ECO:0000256" key="4">
    <source>
        <dbReference type="ARBA" id="ARBA00022617"/>
    </source>
</evidence>
<comment type="cofactor">
    <cofactor evidence="1 9">
        <name>heme</name>
        <dbReference type="ChEBI" id="CHEBI:30413"/>
    </cofactor>
</comment>
<protein>
    <submittedName>
        <fullName evidence="11">Cytochrome P450</fullName>
    </submittedName>
</protein>
<dbReference type="Proteomes" id="UP000620124">
    <property type="component" value="Unassembled WGS sequence"/>
</dbReference>
<keyword evidence="4 9" id="KW-0349">Heme</keyword>
<dbReference type="PANTHER" id="PTHR46300">
    <property type="entry name" value="P450, PUTATIVE (EUROFUNG)-RELATED-RELATED"/>
    <property type="match status" value="1"/>
</dbReference>
<gene>
    <name evidence="11" type="ORF">MVEN_02368500</name>
</gene>
<dbReference type="Pfam" id="PF00067">
    <property type="entry name" value="p450"/>
    <property type="match status" value="1"/>
</dbReference>
<evidence type="ECO:0000256" key="1">
    <source>
        <dbReference type="ARBA" id="ARBA00001971"/>
    </source>
</evidence>
<keyword evidence="8 10" id="KW-0503">Monooxygenase</keyword>
<comment type="caution">
    <text evidence="11">The sequence shown here is derived from an EMBL/GenBank/DDBJ whole genome shotgun (WGS) entry which is preliminary data.</text>
</comment>
<reference evidence="11" key="1">
    <citation type="submission" date="2020-05" db="EMBL/GenBank/DDBJ databases">
        <title>Mycena genomes resolve the evolution of fungal bioluminescence.</title>
        <authorList>
            <person name="Tsai I.J."/>
        </authorList>
    </citation>
    <scope>NUCLEOTIDE SEQUENCE</scope>
    <source>
        <strain evidence="11">CCC161011</strain>
    </source>
</reference>
<evidence type="ECO:0000256" key="7">
    <source>
        <dbReference type="ARBA" id="ARBA00023004"/>
    </source>
</evidence>
<dbReference type="GO" id="GO:0020037">
    <property type="term" value="F:heme binding"/>
    <property type="evidence" value="ECO:0007669"/>
    <property type="project" value="InterPro"/>
</dbReference>
<dbReference type="Gene3D" id="1.10.630.10">
    <property type="entry name" value="Cytochrome P450"/>
    <property type="match status" value="1"/>
</dbReference>
<feature type="binding site" description="axial binding residue" evidence="9">
    <location>
        <position position="49"/>
    </location>
    <ligand>
        <name>heme</name>
        <dbReference type="ChEBI" id="CHEBI:30413"/>
    </ligand>
    <ligandPart>
        <name>Fe</name>
        <dbReference type="ChEBI" id="CHEBI:18248"/>
    </ligandPart>
</feature>
<comment type="similarity">
    <text evidence="3 10">Belongs to the cytochrome P450 family.</text>
</comment>
<dbReference type="GO" id="GO:0005506">
    <property type="term" value="F:iron ion binding"/>
    <property type="evidence" value="ECO:0007669"/>
    <property type="project" value="InterPro"/>
</dbReference>
<dbReference type="EMBL" id="JACAZI010000029">
    <property type="protein sequence ID" value="KAF7333523.1"/>
    <property type="molecule type" value="Genomic_DNA"/>
</dbReference>
<dbReference type="OrthoDB" id="3934656at2759"/>
<organism evidence="11 12">
    <name type="scientific">Mycena venus</name>
    <dbReference type="NCBI Taxonomy" id="2733690"/>
    <lineage>
        <taxon>Eukaryota</taxon>
        <taxon>Fungi</taxon>
        <taxon>Dikarya</taxon>
        <taxon>Basidiomycota</taxon>
        <taxon>Agaricomycotina</taxon>
        <taxon>Agaricomycetes</taxon>
        <taxon>Agaricomycetidae</taxon>
        <taxon>Agaricales</taxon>
        <taxon>Marasmiineae</taxon>
        <taxon>Mycenaceae</taxon>
        <taxon>Mycena</taxon>
    </lineage>
</organism>
<dbReference type="AlphaFoldDB" id="A0A8H7CFG9"/>
<dbReference type="GO" id="GO:0004497">
    <property type="term" value="F:monooxygenase activity"/>
    <property type="evidence" value="ECO:0007669"/>
    <property type="project" value="UniProtKB-KW"/>
</dbReference>
<dbReference type="InterPro" id="IPR036396">
    <property type="entry name" value="Cyt_P450_sf"/>
</dbReference>
<keyword evidence="12" id="KW-1185">Reference proteome</keyword>
<dbReference type="PRINTS" id="PR00463">
    <property type="entry name" value="EP450I"/>
</dbReference>
<keyword evidence="5 9" id="KW-0479">Metal-binding</keyword>
<evidence type="ECO:0000313" key="11">
    <source>
        <dbReference type="EMBL" id="KAF7333523.1"/>
    </source>
</evidence>
<keyword evidence="7 9" id="KW-0408">Iron</keyword>
<evidence type="ECO:0000256" key="8">
    <source>
        <dbReference type="ARBA" id="ARBA00023033"/>
    </source>
</evidence>
<evidence type="ECO:0000313" key="12">
    <source>
        <dbReference type="Proteomes" id="UP000620124"/>
    </source>
</evidence>
<dbReference type="InterPro" id="IPR001128">
    <property type="entry name" value="Cyt_P450"/>
</dbReference>
<proteinExistence type="inferred from homology"/>
<evidence type="ECO:0000256" key="2">
    <source>
        <dbReference type="ARBA" id="ARBA00005179"/>
    </source>
</evidence>
<dbReference type="GO" id="GO:0016705">
    <property type="term" value="F:oxidoreductase activity, acting on paired donors, with incorporation or reduction of molecular oxygen"/>
    <property type="evidence" value="ECO:0007669"/>
    <property type="project" value="InterPro"/>
</dbReference>
<keyword evidence="6 10" id="KW-0560">Oxidoreductase</keyword>
<evidence type="ECO:0000256" key="5">
    <source>
        <dbReference type="ARBA" id="ARBA00022723"/>
    </source>
</evidence>
<accession>A0A8H7CFG9</accession>
<dbReference type="InterPro" id="IPR002401">
    <property type="entry name" value="Cyt_P450_E_grp-I"/>
</dbReference>
<dbReference type="PANTHER" id="PTHR46300:SF4">
    <property type="entry name" value="CYTOCHROME P450 98A3"/>
    <property type="match status" value="1"/>
</dbReference>
<dbReference type="PROSITE" id="PS00086">
    <property type="entry name" value="CYTOCHROME_P450"/>
    <property type="match status" value="1"/>
</dbReference>
<comment type="pathway">
    <text evidence="2">Secondary metabolite biosynthesis.</text>
</comment>
<dbReference type="InterPro" id="IPR017972">
    <property type="entry name" value="Cyt_P450_CS"/>
</dbReference>
<evidence type="ECO:0000256" key="9">
    <source>
        <dbReference type="PIRSR" id="PIRSR602401-1"/>
    </source>
</evidence>